<dbReference type="PROSITE" id="PS00894">
    <property type="entry name" value="HTH_DEOR_1"/>
    <property type="match status" value="1"/>
</dbReference>
<dbReference type="InterPro" id="IPR050313">
    <property type="entry name" value="Carb_Metab_HTH_regulators"/>
</dbReference>
<dbReference type="PROSITE" id="PS51000">
    <property type="entry name" value="HTH_DEOR_2"/>
    <property type="match status" value="1"/>
</dbReference>
<evidence type="ECO:0000259" key="4">
    <source>
        <dbReference type="PROSITE" id="PS51000"/>
    </source>
</evidence>
<dbReference type="SMART" id="SM01134">
    <property type="entry name" value="DeoRC"/>
    <property type="match status" value="1"/>
</dbReference>
<gene>
    <name evidence="5" type="ORF">ATZ33_12995</name>
    <name evidence="6" type="ORF">RV15_GL003166</name>
</gene>
<reference evidence="5 7" key="2">
    <citation type="submission" date="2015-12" db="EMBL/GenBank/DDBJ databases">
        <authorList>
            <person name="Lauer A."/>
            <person name="Humrighouse B."/>
            <person name="Loparev V."/>
            <person name="Shewmaker P.L."/>
            <person name="Whitney A.M."/>
            <person name="McLaughlin R.W."/>
        </authorList>
    </citation>
    <scope>NUCLEOTIDE SEQUENCE [LARGE SCALE GENOMIC DNA]</scope>
    <source>
        <strain evidence="5 7">LMG 23085</strain>
    </source>
</reference>
<evidence type="ECO:0000313" key="8">
    <source>
        <dbReference type="Proteomes" id="UP000183039"/>
    </source>
</evidence>
<evidence type="ECO:0000256" key="1">
    <source>
        <dbReference type="ARBA" id="ARBA00023015"/>
    </source>
</evidence>
<dbReference type="Pfam" id="PF08220">
    <property type="entry name" value="HTH_DeoR"/>
    <property type="match status" value="1"/>
</dbReference>
<evidence type="ECO:0000313" key="7">
    <source>
        <dbReference type="Proteomes" id="UP000065511"/>
    </source>
</evidence>
<dbReference type="PRINTS" id="PR00037">
    <property type="entry name" value="HTHLACR"/>
</dbReference>
<dbReference type="InterPro" id="IPR014036">
    <property type="entry name" value="DeoR-like_C"/>
</dbReference>
<dbReference type="GO" id="GO:0003700">
    <property type="term" value="F:DNA-binding transcription factor activity"/>
    <property type="evidence" value="ECO:0007669"/>
    <property type="project" value="InterPro"/>
</dbReference>
<dbReference type="InterPro" id="IPR018356">
    <property type="entry name" value="Tscrpt_reg_HTH_DeoR_CS"/>
</dbReference>
<dbReference type="EMBL" id="CP013614">
    <property type="protein sequence ID" value="ALS02268.1"/>
    <property type="molecule type" value="Genomic_DNA"/>
</dbReference>
<sequence>MKTSQGDVFRRRENLIEHLKHSERLTVNELAIFFNVSAVTIRRDLLFLEKKKMIERFYGGVRLLPNDELNHSIKQEGAVFPLAAFIEKIKPFLVPGAQLFIGSGHFSNELIYALSFFDLTILTNDVSAISIDHTEKKALISISGGELEKNTNALVGDFATHSFNKVEADLCIIEAAGFNTHEVTTKTLNESFIYRTMIQHTNGRKIVYTPSAYLESISSFMIDKTALFDTLYTDSLITPTILNSYQAQGISIEVLTE</sequence>
<dbReference type="InterPro" id="IPR036390">
    <property type="entry name" value="WH_DNA-bd_sf"/>
</dbReference>
<dbReference type="PANTHER" id="PTHR30363">
    <property type="entry name" value="HTH-TYPE TRANSCRIPTIONAL REGULATOR SRLR-RELATED"/>
    <property type="match status" value="1"/>
</dbReference>
<keyword evidence="2" id="KW-0238">DNA-binding</keyword>
<dbReference type="Gene3D" id="1.10.10.10">
    <property type="entry name" value="Winged helix-like DNA-binding domain superfamily/Winged helix DNA-binding domain"/>
    <property type="match status" value="1"/>
</dbReference>
<dbReference type="SUPFAM" id="SSF46785">
    <property type="entry name" value="Winged helix' DNA-binding domain"/>
    <property type="match status" value="1"/>
</dbReference>
<organism evidence="6 8">
    <name type="scientific">Enterococcus silesiacus</name>
    <dbReference type="NCBI Taxonomy" id="332949"/>
    <lineage>
        <taxon>Bacteria</taxon>
        <taxon>Bacillati</taxon>
        <taxon>Bacillota</taxon>
        <taxon>Bacilli</taxon>
        <taxon>Lactobacillales</taxon>
        <taxon>Enterococcaceae</taxon>
        <taxon>Enterococcus</taxon>
    </lineage>
</organism>
<feature type="domain" description="HTH deoR-type" evidence="4">
    <location>
        <begin position="8"/>
        <end position="63"/>
    </location>
</feature>
<dbReference type="OrthoDB" id="9797223at2"/>
<dbReference type="InterPro" id="IPR001034">
    <property type="entry name" value="DeoR_HTH"/>
</dbReference>
<dbReference type="KEGG" id="ess:ATZ33_12995"/>
<proteinExistence type="predicted"/>
<dbReference type="SMART" id="SM00420">
    <property type="entry name" value="HTH_DEOR"/>
    <property type="match status" value="1"/>
</dbReference>
<dbReference type="AlphaFoldDB" id="A0A0S3KDB8"/>
<dbReference type="Pfam" id="PF00455">
    <property type="entry name" value="DeoRC"/>
    <property type="match status" value="1"/>
</dbReference>
<dbReference type="PANTHER" id="PTHR30363:SF44">
    <property type="entry name" value="AGA OPERON TRANSCRIPTIONAL REPRESSOR-RELATED"/>
    <property type="match status" value="1"/>
</dbReference>
<dbReference type="Proteomes" id="UP000065511">
    <property type="component" value="Chromosome"/>
</dbReference>
<protein>
    <recommendedName>
        <fullName evidence="4">HTH deoR-type domain-containing protein</fullName>
    </recommendedName>
</protein>
<keyword evidence="1" id="KW-0805">Transcription regulation</keyword>
<name>A0A0S3KDB8_9ENTE</name>
<evidence type="ECO:0000256" key="2">
    <source>
        <dbReference type="ARBA" id="ARBA00023125"/>
    </source>
</evidence>
<dbReference type="GO" id="GO:0003677">
    <property type="term" value="F:DNA binding"/>
    <property type="evidence" value="ECO:0007669"/>
    <property type="project" value="UniProtKB-KW"/>
</dbReference>
<evidence type="ECO:0000313" key="6">
    <source>
        <dbReference type="EMBL" id="OJG92373.1"/>
    </source>
</evidence>
<accession>A0A0S3KDB8</accession>
<dbReference type="InterPro" id="IPR036388">
    <property type="entry name" value="WH-like_DNA-bd_sf"/>
</dbReference>
<evidence type="ECO:0000256" key="3">
    <source>
        <dbReference type="ARBA" id="ARBA00023163"/>
    </source>
</evidence>
<dbReference type="Proteomes" id="UP000183039">
    <property type="component" value="Unassembled WGS sequence"/>
</dbReference>
<reference evidence="6 8" key="1">
    <citation type="submission" date="2014-12" db="EMBL/GenBank/DDBJ databases">
        <title>Draft genome sequences of 29 type strains of Enterococci.</title>
        <authorList>
            <person name="Zhong Z."/>
            <person name="Sun Z."/>
            <person name="Liu W."/>
            <person name="Zhang W."/>
            <person name="Zhang H."/>
        </authorList>
    </citation>
    <scope>NUCLEOTIDE SEQUENCE [LARGE SCALE GENOMIC DNA]</scope>
    <source>
        <strain evidence="6 8">DSM 22801</strain>
    </source>
</reference>
<keyword evidence="3" id="KW-0804">Transcription</keyword>
<dbReference type="EMBL" id="JXLC01000006">
    <property type="protein sequence ID" value="OJG92373.1"/>
    <property type="molecule type" value="Genomic_DNA"/>
</dbReference>
<evidence type="ECO:0000313" key="5">
    <source>
        <dbReference type="EMBL" id="ALS02268.1"/>
    </source>
</evidence>
<dbReference type="RefSeq" id="WP_071877107.1">
    <property type="nucleotide sequence ID" value="NZ_JXLC01000006.1"/>
</dbReference>
<keyword evidence="7" id="KW-1185">Reference proteome</keyword>